<comment type="similarity">
    <text evidence="1 5">Belongs to the TUBGCP family.</text>
</comment>
<dbReference type="GO" id="GO:0051011">
    <property type="term" value="F:microtubule minus-end binding"/>
    <property type="evidence" value="ECO:0007669"/>
    <property type="project" value="TreeGrafter"/>
</dbReference>
<evidence type="ECO:0000256" key="3">
    <source>
        <dbReference type="ARBA" id="ARBA00022701"/>
    </source>
</evidence>
<accession>A0A7S3QLY1</accession>
<evidence type="ECO:0000256" key="4">
    <source>
        <dbReference type="ARBA" id="ARBA00023212"/>
    </source>
</evidence>
<evidence type="ECO:0000256" key="6">
    <source>
        <dbReference type="SAM" id="MobiDB-lite"/>
    </source>
</evidence>
<dbReference type="InterPro" id="IPR007259">
    <property type="entry name" value="GCP"/>
</dbReference>
<name>A0A7S3QLY1_DUNTE</name>
<dbReference type="GO" id="GO:0031122">
    <property type="term" value="P:cytoplasmic microtubule organization"/>
    <property type="evidence" value="ECO:0007669"/>
    <property type="project" value="TreeGrafter"/>
</dbReference>
<proteinExistence type="inferred from homology"/>
<evidence type="ECO:0000256" key="2">
    <source>
        <dbReference type="ARBA" id="ARBA00022490"/>
    </source>
</evidence>
<dbReference type="GO" id="GO:0051321">
    <property type="term" value="P:meiotic cell cycle"/>
    <property type="evidence" value="ECO:0007669"/>
    <property type="project" value="TreeGrafter"/>
</dbReference>
<dbReference type="GO" id="GO:0051225">
    <property type="term" value="P:spindle assembly"/>
    <property type="evidence" value="ECO:0007669"/>
    <property type="project" value="TreeGrafter"/>
</dbReference>
<dbReference type="Pfam" id="PF04130">
    <property type="entry name" value="GCP_C_terminal"/>
    <property type="match status" value="1"/>
</dbReference>
<keyword evidence="2 5" id="KW-0963">Cytoplasm</keyword>
<evidence type="ECO:0000256" key="5">
    <source>
        <dbReference type="RuleBase" id="RU363050"/>
    </source>
</evidence>
<dbReference type="GO" id="GO:0000278">
    <property type="term" value="P:mitotic cell cycle"/>
    <property type="evidence" value="ECO:0007669"/>
    <property type="project" value="TreeGrafter"/>
</dbReference>
<comment type="function">
    <text evidence="5">Component of the gamma-tubulin ring complex (gTuRC) which mediates microtubule nucleation.</text>
</comment>
<dbReference type="GO" id="GO:0000922">
    <property type="term" value="C:spindle pole"/>
    <property type="evidence" value="ECO:0007669"/>
    <property type="project" value="InterPro"/>
</dbReference>
<comment type="subcellular location">
    <subcellularLocation>
        <location evidence="5">Cytoplasm</location>
        <location evidence="5">Cytoskeleton</location>
        <location evidence="5">Microtubule organizing center</location>
    </subcellularLocation>
</comment>
<dbReference type="GO" id="GO:0000930">
    <property type="term" value="C:gamma-tubulin complex"/>
    <property type="evidence" value="ECO:0007669"/>
    <property type="project" value="TreeGrafter"/>
</dbReference>
<gene>
    <name evidence="8" type="ORF">DTER00134_LOCUS1526</name>
</gene>
<organism evidence="8">
    <name type="scientific">Dunaliella tertiolecta</name>
    <name type="common">Green alga</name>
    <dbReference type="NCBI Taxonomy" id="3047"/>
    <lineage>
        <taxon>Eukaryota</taxon>
        <taxon>Viridiplantae</taxon>
        <taxon>Chlorophyta</taxon>
        <taxon>core chlorophytes</taxon>
        <taxon>Chlorophyceae</taxon>
        <taxon>CS clade</taxon>
        <taxon>Chlamydomonadales</taxon>
        <taxon>Dunaliellaceae</taxon>
        <taxon>Dunaliella</taxon>
    </lineage>
</organism>
<evidence type="ECO:0000256" key="1">
    <source>
        <dbReference type="ARBA" id="ARBA00010337"/>
    </source>
</evidence>
<dbReference type="EMBL" id="HBIP01003476">
    <property type="protein sequence ID" value="CAE0486487.1"/>
    <property type="molecule type" value="Transcribed_RNA"/>
</dbReference>
<sequence>MAAAGLSRSTLQAGWTGPPVNEALQPPLSCAGENSVADKSTHGWRGDKHRLGSGGEAGGLSMGTMGGRDLGKGRGAQGQQGGGSGLEAQCNSIAAAMSKDNPSLAWEAEDRHHQSNGSIRPDLAHKLRDALMPSSLGGPHAQWLRPKDQAHMQLGWLLEEPCLDLPPLELILEHCLLGILRQRVEDIGQCLLSCLLSDWGLLAELSALKNLFLMASPAAQAWADRTLSSMLFNGRLLEEHHEYELEVALQEVIAEAGQDEALPSVEAISIMLDKERVVEMRSKAAAAKANEPGSGSSQTHLARSAHCALHSVLELEGLQFRYEPSWLMSMIGGSDSISSYNNALVFLMQIRAARMALEDAHVRSWKSWKYQAISSSPRSRTLLQHSEPAAPQPGASGPPGMAFLQRTQPWATSIGRPSLGASSNVGGLAGAANLNAKEEDLVMQEMSHFVSNLDQFVVDRLLCGAWMQLEQDLDQARTLDDVVQHHRTFLATLDRQAGRGTHGDTAGAWKHLVFGINKVLDQVLLFCSALRALSSYQTRAGGSNIQLDGGVAGVQDSLRIASSEFRRLHRYLLKFLGNKTHKIGGEPDLENLIMRINFNFYYDDSFM</sequence>
<keyword evidence="4 5" id="KW-0206">Cytoskeleton</keyword>
<dbReference type="PANTHER" id="PTHR19302">
    <property type="entry name" value="GAMMA TUBULIN COMPLEX PROTEIN"/>
    <property type="match status" value="1"/>
</dbReference>
<dbReference type="GO" id="GO:0043015">
    <property type="term" value="F:gamma-tubulin binding"/>
    <property type="evidence" value="ECO:0007669"/>
    <property type="project" value="InterPro"/>
</dbReference>
<keyword evidence="3 5" id="KW-0493">Microtubule</keyword>
<feature type="region of interest" description="Disordered" evidence="6">
    <location>
        <begin position="380"/>
        <end position="402"/>
    </location>
</feature>
<dbReference type="GO" id="GO:0007020">
    <property type="term" value="P:microtubule nucleation"/>
    <property type="evidence" value="ECO:0007669"/>
    <property type="project" value="InterPro"/>
</dbReference>
<feature type="compositionally biased region" description="Gly residues" evidence="6">
    <location>
        <begin position="52"/>
        <end position="85"/>
    </location>
</feature>
<feature type="compositionally biased region" description="Low complexity" evidence="6">
    <location>
        <begin position="388"/>
        <end position="400"/>
    </location>
</feature>
<protein>
    <recommendedName>
        <fullName evidence="5">Gamma-tubulin complex component</fullName>
    </recommendedName>
</protein>
<dbReference type="InterPro" id="IPR042241">
    <property type="entry name" value="GCP_C_sf"/>
</dbReference>
<dbReference type="AlphaFoldDB" id="A0A7S3QLY1"/>
<dbReference type="InterPro" id="IPR040457">
    <property type="entry name" value="GCP_C"/>
</dbReference>
<evidence type="ECO:0000259" key="7">
    <source>
        <dbReference type="Pfam" id="PF04130"/>
    </source>
</evidence>
<reference evidence="8" key="1">
    <citation type="submission" date="2021-01" db="EMBL/GenBank/DDBJ databases">
        <authorList>
            <person name="Corre E."/>
            <person name="Pelletier E."/>
            <person name="Niang G."/>
            <person name="Scheremetjew M."/>
            <person name="Finn R."/>
            <person name="Kale V."/>
            <person name="Holt S."/>
            <person name="Cochrane G."/>
            <person name="Meng A."/>
            <person name="Brown T."/>
            <person name="Cohen L."/>
        </authorList>
    </citation>
    <scope>NUCLEOTIDE SEQUENCE</scope>
    <source>
        <strain evidence="8">CCMP1320</strain>
    </source>
</reference>
<evidence type="ECO:0000313" key="8">
    <source>
        <dbReference type="EMBL" id="CAE0486487.1"/>
    </source>
</evidence>
<feature type="region of interest" description="Disordered" evidence="6">
    <location>
        <begin position="1"/>
        <end position="86"/>
    </location>
</feature>
<feature type="compositionally biased region" description="Basic and acidic residues" evidence="6">
    <location>
        <begin position="39"/>
        <end position="50"/>
    </location>
</feature>
<feature type="domain" description="Gamma tubulin complex component C-terminal" evidence="7">
    <location>
        <begin position="201"/>
        <end position="602"/>
    </location>
</feature>
<dbReference type="GO" id="GO:0005874">
    <property type="term" value="C:microtubule"/>
    <property type="evidence" value="ECO:0007669"/>
    <property type="project" value="UniProtKB-KW"/>
</dbReference>
<dbReference type="Gene3D" id="1.20.120.1900">
    <property type="entry name" value="Gamma-tubulin complex, C-terminal domain"/>
    <property type="match status" value="1"/>
</dbReference>